<evidence type="ECO:0000313" key="1">
    <source>
        <dbReference type="EMBL" id="CAJ36906.1"/>
    </source>
</evidence>
<organism evidence="1 2">
    <name type="scientific">Methanocella arvoryzae (strain DSM 22066 / NBRC 105507 / MRE50)</name>
    <dbReference type="NCBI Taxonomy" id="351160"/>
    <lineage>
        <taxon>Archaea</taxon>
        <taxon>Methanobacteriati</taxon>
        <taxon>Methanobacteriota</taxon>
        <taxon>Stenosarchaea group</taxon>
        <taxon>Methanomicrobia</taxon>
        <taxon>Methanocellales</taxon>
        <taxon>Methanocellaceae</taxon>
        <taxon>Methanocella</taxon>
    </lineage>
</organism>
<evidence type="ECO:0000313" key="2">
    <source>
        <dbReference type="Proteomes" id="UP000000663"/>
    </source>
</evidence>
<dbReference type="KEGG" id="rci:RCIX1684"/>
<accession>Q0W3Y7</accession>
<reference evidence="1 2" key="1">
    <citation type="journal article" date="2006" name="Science">
        <title>Genome of rice cluster I archaea -- the key methane producers in the rice rhizosphere.</title>
        <authorList>
            <person name="Erkel C."/>
            <person name="Kube M."/>
            <person name="Reinhardt R."/>
            <person name="Liesack W."/>
        </authorList>
    </citation>
    <scope>NUCLEOTIDE SEQUENCE [LARGE SCALE GENOMIC DNA]</scope>
    <source>
        <strain evidence="2">DSM 22066 / NBRC 105507 / MRE50</strain>
    </source>
</reference>
<dbReference type="EMBL" id="AM114193">
    <property type="protein sequence ID" value="CAJ36906.1"/>
    <property type="molecule type" value="Genomic_DNA"/>
</dbReference>
<proteinExistence type="predicted"/>
<sequence>MLIYHSLISINQGIIRRVSDSVKSKQCVAGAIAVNLPAGMGAELSSDICYDRLEHDLLNLNQIALGYLELAISVGEPGEGLLRVDESLLGKSITAIRDSSVLIDSFRKLRKAKAEEAHQMPDEELESS</sequence>
<dbReference type="AlphaFoldDB" id="Q0W3Y7"/>
<gene>
    <name evidence="1" type="ORF">RCIX1684</name>
</gene>
<dbReference type="Proteomes" id="UP000000663">
    <property type="component" value="Chromosome"/>
</dbReference>
<dbReference type="PATRIC" id="fig|351160.9.peg.1372"/>
<keyword evidence="2" id="KW-1185">Reference proteome</keyword>
<name>Q0W3Y7_METAR</name>
<dbReference type="STRING" id="351160.RCIX1684"/>
<protein>
    <submittedName>
        <fullName evidence="1">Uncharacterized protein</fullName>
    </submittedName>
</protein>
<dbReference type="eggNOG" id="arCOG06515">
    <property type="taxonomic scope" value="Archaea"/>
</dbReference>